<organism evidence="1 2">
    <name type="scientific">Nocardioides simplex</name>
    <name type="common">Arthrobacter simplex</name>
    <dbReference type="NCBI Taxonomy" id="2045"/>
    <lineage>
        <taxon>Bacteria</taxon>
        <taxon>Bacillati</taxon>
        <taxon>Actinomycetota</taxon>
        <taxon>Actinomycetes</taxon>
        <taxon>Propionibacteriales</taxon>
        <taxon>Nocardioidaceae</taxon>
        <taxon>Pimelobacter</taxon>
    </lineage>
</organism>
<name>A0A7J5E4K2_NOCSI</name>
<gene>
    <name evidence="1" type="ORF">F9L07_16075</name>
</gene>
<sequence length="175" mass="18034">MGFLDKVKAAFAGPDIDIAEEIAKVEPGHQVIGHARVVASAFERGGGVASGPNKLLGKAVEAASTAASGARHVGGDDGTVARDLPRAADLHVLVLSDRGLSLWDFGMTGTSTPPDHVASVPRASVASITDTGKKAQGGVTVARVSFTDGSFFDYRIMEKPDTAFWEAVARFGDAG</sequence>
<dbReference type="RefSeq" id="WP_151580489.1">
    <property type="nucleotide sequence ID" value="NZ_CP182503.1"/>
</dbReference>
<comment type="caution">
    <text evidence="1">The sequence shown here is derived from an EMBL/GenBank/DDBJ whole genome shotgun (WGS) entry which is preliminary data.</text>
</comment>
<dbReference type="AlphaFoldDB" id="A0A7J5E4K2"/>
<accession>A0A7J5E4K2</accession>
<reference evidence="1 2" key="1">
    <citation type="submission" date="2019-09" db="EMBL/GenBank/DDBJ databases">
        <title>Pimelobacter sp. isolated from Paulinella.</title>
        <authorList>
            <person name="Jeong S.E."/>
        </authorList>
    </citation>
    <scope>NUCLEOTIDE SEQUENCE [LARGE SCALE GENOMIC DNA]</scope>
    <source>
        <strain evidence="1 2">Pch-N</strain>
    </source>
</reference>
<protein>
    <submittedName>
        <fullName evidence="1">Uncharacterized protein</fullName>
    </submittedName>
</protein>
<dbReference type="Proteomes" id="UP000449906">
    <property type="component" value="Unassembled WGS sequence"/>
</dbReference>
<proteinExistence type="predicted"/>
<evidence type="ECO:0000313" key="2">
    <source>
        <dbReference type="Proteomes" id="UP000449906"/>
    </source>
</evidence>
<evidence type="ECO:0000313" key="1">
    <source>
        <dbReference type="EMBL" id="KAB2813192.1"/>
    </source>
</evidence>
<dbReference type="EMBL" id="WBVM01000001">
    <property type="protein sequence ID" value="KAB2813192.1"/>
    <property type="molecule type" value="Genomic_DNA"/>
</dbReference>